<dbReference type="AlphaFoldDB" id="A0A1T5LUX5"/>
<dbReference type="STRING" id="36842.SAMN02194393_03368"/>
<evidence type="ECO:0000313" key="1">
    <source>
        <dbReference type="EMBL" id="SKC79827.1"/>
    </source>
</evidence>
<accession>A0A1T5LUX5</accession>
<name>A0A1T5LUX5_9FIRM</name>
<protein>
    <submittedName>
        <fullName evidence="1">Uncharacterized protein</fullName>
    </submittedName>
</protein>
<reference evidence="1 2" key="1">
    <citation type="submission" date="2017-02" db="EMBL/GenBank/DDBJ databases">
        <authorList>
            <person name="Peterson S.W."/>
        </authorList>
    </citation>
    <scope>NUCLEOTIDE SEQUENCE [LARGE SCALE GENOMIC DNA]</scope>
    <source>
        <strain evidence="1 2">M1</strain>
    </source>
</reference>
<sequence length="58" mass="6816">MDQVQKDNLWLYKSSLVFIKKLKRNSMINQEEYNTMVKKLYEIYDIGSAACPNTIKGI</sequence>
<dbReference type="EMBL" id="FUZT01000008">
    <property type="protein sequence ID" value="SKC79827.1"/>
    <property type="molecule type" value="Genomic_DNA"/>
</dbReference>
<dbReference type="Proteomes" id="UP000190285">
    <property type="component" value="Unassembled WGS sequence"/>
</dbReference>
<organism evidence="1 2">
    <name type="scientific">Maledivibacter halophilus</name>
    <dbReference type="NCBI Taxonomy" id="36842"/>
    <lineage>
        <taxon>Bacteria</taxon>
        <taxon>Bacillati</taxon>
        <taxon>Bacillota</taxon>
        <taxon>Clostridia</taxon>
        <taxon>Peptostreptococcales</taxon>
        <taxon>Caminicellaceae</taxon>
        <taxon>Maledivibacter</taxon>
    </lineage>
</organism>
<proteinExistence type="predicted"/>
<gene>
    <name evidence="1" type="ORF">SAMN02194393_03368</name>
</gene>
<evidence type="ECO:0000313" key="2">
    <source>
        <dbReference type="Proteomes" id="UP000190285"/>
    </source>
</evidence>
<dbReference type="RefSeq" id="WP_170917466.1">
    <property type="nucleotide sequence ID" value="NZ_FUZT01000008.1"/>
</dbReference>
<keyword evidence="2" id="KW-1185">Reference proteome</keyword>